<evidence type="ECO:0000313" key="2">
    <source>
        <dbReference type="EMBL" id="TCL53855.1"/>
    </source>
</evidence>
<evidence type="ECO:0000259" key="1">
    <source>
        <dbReference type="Pfam" id="PF01996"/>
    </source>
</evidence>
<dbReference type="GO" id="GO:0016874">
    <property type="term" value="F:ligase activity"/>
    <property type="evidence" value="ECO:0007669"/>
    <property type="project" value="UniProtKB-KW"/>
</dbReference>
<dbReference type="Pfam" id="PF01996">
    <property type="entry name" value="F420_ligase"/>
    <property type="match status" value="1"/>
</dbReference>
<accession>A0A4R1QNK1</accession>
<dbReference type="OrthoDB" id="950at2"/>
<dbReference type="Gene3D" id="3.30.1330.100">
    <property type="entry name" value="CofE-like"/>
    <property type="match status" value="1"/>
</dbReference>
<sequence length="399" mass="43539">MERLVGTVSRGIRAPIIRQGDDLAHIVVDSVLSAANSEGFCLRDRDVIAVTEAVVARSQGNYASVENIAQDVKEKFGGGTLGVIFPILSRNRFAICLKGIAAGCKKVVLMLSYPSDEVGNHLISEDELDASGVNPWSDVLSEERYRELFGYKKHTFTGVDYVEYYRSVIEEAGAEAEIIFANNPRAILDYTKNVLNCDIHTRKRTKRLLLAAGAEKVLSLDELMTAPVNGSGYNDSYGLLGSNKATEETVKLFPIHCQELVDDIQQRILDATGKHVEVMVYGDGAFKDPMGKIWELADPVVSPGYTAGLEGTPNELKLKYLADNDFANLSGQELKDAISQAIREKDEKAESLTGNMASQGTTPRRLTDLIGSLCDLTSGSGDKGTPIILVQGYFDNYTK</sequence>
<feature type="domain" description="Coenzyme F420:L-glutamate ligase-like" evidence="1">
    <location>
        <begin position="11"/>
        <end position="392"/>
    </location>
</feature>
<proteinExistence type="predicted"/>
<protein>
    <submittedName>
        <fullName evidence="2">F420-0:gamma-glutamyl ligase</fullName>
    </submittedName>
</protein>
<organism evidence="2 3">
    <name type="scientific">Allofournierella massiliensis</name>
    <dbReference type="NCBI Taxonomy" id="1650663"/>
    <lineage>
        <taxon>Bacteria</taxon>
        <taxon>Bacillati</taxon>
        <taxon>Bacillota</taxon>
        <taxon>Clostridia</taxon>
        <taxon>Eubacteriales</taxon>
        <taxon>Oscillospiraceae</taxon>
        <taxon>Allofournierella</taxon>
    </lineage>
</organism>
<reference evidence="2 3" key="1">
    <citation type="submission" date="2019-03" db="EMBL/GenBank/DDBJ databases">
        <title>Genomic Encyclopedia of Type Strains, Phase IV (KMG-IV): sequencing the most valuable type-strain genomes for metagenomic binning, comparative biology and taxonomic classification.</title>
        <authorList>
            <person name="Goeker M."/>
        </authorList>
    </citation>
    <scope>NUCLEOTIDE SEQUENCE [LARGE SCALE GENOMIC DNA]</scope>
    <source>
        <strain evidence="2 3">DSM 100451</strain>
    </source>
</reference>
<dbReference type="InterPro" id="IPR002847">
    <property type="entry name" value="F420-0_gamma-glut_ligase-dom"/>
</dbReference>
<dbReference type="Proteomes" id="UP000295184">
    <property type="component" value="Unassembled WGS sequence"/>
</dbReference>
<dbReference type="GeneID" id="97382124"/>
<comment type="caution">
    <text evidence="2">The sequence shown here is derived from an EMBL/GenBank/DDBJ whole genome shotgun (WGS) entry which is preliminary data.</text>
</comment>
<dbReference type="RefSeq" id="WP_058962612.1">
    <property type="nucleotide sequence ID" value="NZ_CABKVM010000010.1"/>
</dbReference>
<dbReference type="EMBL" id="SLUM01000026">
    <property type="protein sequence ID" value="TCL53855.1"/>
    <property type="molecule type" value="Genomic_DNA"/>
</dbReference>
<dbReference type="STRING" id="1650663.GCA_001486665_00070"/>
<dbReference type="SUPFAM" id="SSF144010">
    <property type="entry name" value="CofE-like"/>
    <property type="match status" value="1"/>
</dbReference>
<name>A0A4R1QNK1_9FIRM</name>
<evidence type="ECO:0000313" key="3">
    <source>
        <dbReference type="Proteomes" id="UP000295184"/>
    </source>
</evidence>
<gene>
    <name evidence="2" type="ORF">EDD77_12629</name>
</gene>
<dbReference type="AlphaFoldDB" id="A0A4R1QNK1"/>
<keyword evidence="2" id="KW-0436">Ligase</keyword>